<keyword evidence="2" id="KW-1185">Reference proteome</keyword>
<organism evidence="1 2">
    <name type="scientific">Hyalomma asiaticum</name>
    <name type="common">Tick</name>
    <dbReference type="NCBI Taxonomy" id="266040"/>
    <lineage>
        <taxon>Eukaryota</taxon>
        <taxon>Metazoa</taxon>
        <taxon>Ecdysozoa</taxon>
        <taxon>Arthropoda</taxon>
        <taxon>Chelicerata</taxon>
        <taxon>Arachnida</taxon>
        <taxon>Acari</taxon>
        <taxon>Parasitiformes</taxon>
        <taxon>Ixodida</taxon>
        <taxon>Ixodoidea</taxon>
        <taxon>Ixodidae</taxon>
        <taxon>Hyalomminae</taxon>
        <taxon>Hyalomma</taxon>
    </lineage>
</organism>
<comment type="caution">
    <text evidence="1">The sequence shown here is derived from an EMBL/GenBank/DDBJ whole genome shotgun (WGS) entry which is preliminary data.</text>
</comment>
<dbReference type="Proteomes" id="UP000821845">
    <property type="component" value="Chromosome 3"/>
</dbReference>
<sequence length="135" mass="15073">MPALWMLKYHRMKPDAVAFFRQVLNSPGIQLASCSVDSLFAQVCEAPDNVQHFIKSNYTEVNFLDFFRAHKTSFSVTTSSSPAETTDGSDVEQSGEEEYPPLPNQENDHPQKPSDDKREPLHGNRSTINAEEAAG</sequence>
<dbReference type="EMBL" id="CM023483">
    <property type="protein sequence ID" value="KAH6937122.1"/>
    <property type="molecule type" value="Genomic_DNA"/>
</dbReference>
<proteinExistence type="predicted"/>
<gene>
    <name evidence="1" type="ORF">HPB50_025583</name>
</gene>
<accession>A0ACB7SSS8</accession>
<evidence type="ECO:0000313" key="2">
    <source>
        <dbReference type="Proteomes" id="UP000821845"/>
    </source>
</evidence>
<name>A0ACB7SSS8_HYAAI</name>
<protein>
    <submittedName>
        <fullName evidence="1">Uncharacterized protein</fullName>
    </submittedName>
</protein>
<reference evidence="1" key="1">
    <citation type="submission" date="2020-05" db="EMBL/GenBank/DDBJ databases">
        <title>Large-scale comparative analyses of tick genomes elucidate their genetic diversity and vector capacities.</title>
        <authorList>
            <person name="Jia N."/>
            <person name="Wang J."/>
            <person name="Shi W."/>
            <person name="Du L."/>
            <person name="Sun Y."/>
            <person name="Zhan W."/>
            <person name="Jiang J."/>
            <person name="Wang Q."/>
            <person name="Zhang B."/>
            <person name="Ji P."/>
            <person name="Sakyi L.B."/>
            <person name="Cui X."/>
            <person name="Yuan T."/>
            <person name="Jiang B."/>
            <person name="Yang W."/>
            <person name="Lam T.T.-Y."/>
            <person name="Chang Q."/>
            <person name="Ding S."/>
            <person name="Wang X."/>
            <person name="Zhu J."/>
            <person name="Ruan X."/>
            <person name="Zhao L."/>
            <person name="Wei J."/>
            <person name="Que T."/>
            <person name="Du C."/>
            <person name="Cheng J."/>
            <person name="Dai P."/>
            <person name="Han X."/>
            <person name="Huang E."/>
            <person name="Gao Y."/>
            <person name="Liu J."/>
            <person name="Shao H."/>
            <person name="Ye R."/>
            <person name="Li L."/>
            <person name="Wei W."/>
            <person name="Wang X."/>
            <person name="Wang C."/>
            <person name="Yang T."/>
            <person name="Huo Q."/>
            <person name="Li W."/>
            <person name="Guo W."/>
            <person name="Chen H."/>
            <person name="Zhou L."/>
            <person name="Ni X."/>
            <person name="Tian J."/>
            <person name="Zhou Y."/>
            <person name="Sheng Y."/>
            <person name="Liu T."/>
            <person name="Pan Y."/>
            <person name="Xia L."/>
            <person name="Li J."/>
            <person name="Zhao F."/>
            <person name="Cao W."/>
        </authorList>
    </citation>
    <scope>NUCLEOTIDE SEQUENCE</scope>
    <source>
        <strain evidence="1">Hyas-2018</strain>
    </source>
</reference>
<evidence type="ECO:0000313" key="1">
    <source>
        <dbReference type="EMBL" id="KAH6937122.1"/>
    </source>
</evidence>